<sequence length="106" mass="11652">MIFRGAIREVRPLVGARGHEQQGERYGVVIQSDRFATGTVTIALTSTQAGPAIYRPEIEFDGVKTRILTDQIYSVDPVRLGAFKGGLQSHEIAELDRAIMLKLGLI</sequence>
<keyword evidence="4" id="KW-1185">Reference proteome</keyword>
<dbReference type="InterPro" id="IPR003477">
    <property type="entry name" value="PemK-like"/>
</dbReference>
<dbReference type="Gene3D" id="2.30.30.110">
    <property type="match status" value="1"/>
</dbReference>
<dbReference type="EMBL" id="JACHIN010000012">
    <property type="protein sequence ID" value="MBB5082219.1"/>
    <property type="molecule type" value="Genomic_DNA"/>
</dbReference>
<dbReference type="GO" id="GO:0003677">
    <property type="term" value="F:DNA binding"/>
    <property type="evidence" value="ECO:0007669"/>
    <property type="project" value="InterPro"/>
</dbReference>
<dbReference type="InterPro" id="IPR011067">
    <property type="entry name" value="Plasmid_toxin/cell-grow_inhib"/>
</dbReference>
<comment type="similarity">
    <text evidence="1">Belongs to the PemK/MazF family.</text>
</comment>
<dbReference type="GO" id="GO:0016787">
    <property type="term" value="F:hydrolase activity"/>
    <property type="evidence" value="ECO:0007669"/>
    <property type="project" value="UniProtKB-KW"/>
</dbReference>
<name>A0A7W8AAR9_9ACTN</name>
<gene>
    <name evidence="3" type="ORF">HNR40_007714</name>
</gene>
<dbReference type="EC" id="3.1.-.-" evidence="3"/>
<evidence type="ECO:0000256" key="2">
    <source>
        <dbReference type="ARBA" id="ARBA00022649"/>
    </source>
</evidence>
<proteinExistence type="inferred from homology"/>
<organism evidence="3 4">
    <name type="scientific">Nonomuraea endophytica</name>
    <dbReference type="NCBI Taxonomy" id="714136"/>
    <lineage>
        <taxon>Bacteria</taxon>
        <taxon>Bacillati</taxon>
        <taxon>Actinomycetota</taxon>
        <taxon>Actinomycetes</taxon>
        <taxon>Streptosporangiales</taxon>
        <taxon>Streptosporangiaceae</taxon>
        <taxon>Nonomuraea</taxon>
    </lineage>
</organism>
<dbReference type="RefSeq" id="WP_184970218.1">
    <property type="nucleotide sequence ID" value="NZ_JACHIN010000012.1"/>
</dbReference>
<dbReference type="Pfam" id="PF02452">
    <property type="entry name" value="PemK_toxin"/>
    <property type="match status" value="1"/>
</dbReference>
<dbReference type="Proteomes" id="UP000568380">
    <property type="component" value="Unassembled WGS sequence"/>
</dbReference>
<keyword evidence="3" id="KW-0378">Hydrolase</keyword>
<evidence type="ECO:0000256" key="1">
    <source>
        <dbReference type="ARBA" id="ARBA00007521"/>
    </source>
</evidence>
<evidence type="ECO:0000313" key="3">
    <source>
        <dbReference type="EMBL" id="MBB5082219.1"/>
    </source>
</evidence>
<keyword evidence="2" id="KW-1277">Toxin-antitoxin system</keyword>
<comment type="caution">
    <text evidence="3">The sequence shown here is derived from an EMBL/GenBank/DDBJ whole genome shotgun (WGS) entry which is preliminary data.</text>
</comment>
<accession>A0A7W8AAR9</accession>
<dbReference type="SUPFAM" id="SSF50118">
    <property type="entry name" value="Cell growth inhibitor/plasmid maintenance toxic component"/>
    <property type="match status" value="1"/>
</dbReference>
<dbReference type="AlphaFoldDB" id="A0A7W8AAR9"/>
<protein>
    <submittedName>
        <fullName evidence="3">mRNA interferase MazF</fullName>
        <ecNumber evidence="3">3.1.-.-</ecNumber>
    </submittedName>
</protein>
<evidence type="ECO:0000313" key="4">
    <source>
        <dbReference type="Proteomes" id="UP000568380"/>
    </source>
</evidence>
<reference evidence="3 4" key="1">
    <citation type="submission" date="2020-08" db="EMBL/GenBank/DDBJ databases">
        <title>Genomic Encyclopedia of Type Strains, Phase IV (KMG-IV): sequencing the most valuable type-strain genomes for metagenomic binning, comparative biology and taxonomic classification.</title>
        <authorList>
            <person name="Goeker M."/>
        </authorList>
    </citation>
    <scope>NUCLEOTIDE SEQUENCE [LARGE SCALE GENOMIC DNA]</scope>
    <source>
        <strain evidence="3 4">DSM 45385</strain>
    </source>
</reference>